<feature type="compositionally biased region" description="Basic and acidic residues" evidence="1">
    <location>
        <begin position="334"/>
        <end position="344"/>
    </location>
</feature>
<evidence type="ECO:0000256" key="1">
    <source>
        <dbReference type="SAM" id="MobiDB-lite"/>
    </source>
</evidence>
<proteinExistence type="predicted"/>
<gene>
    <name evidence="2" type="ORF">OS493_015660</name>
</gene>
<comment type="caution">
    <text evidence="2">The sequence shown here is derived from an EMBL/GenBank/DDBJ whole genome shotgun (WGS) entry which is preliminary data.</text>
</comment>
<dbReference type="AlphaFoldDB" id="A0A9W9YP58"/>
<dbReference type="EMBL" id="MU827309">
    <property type="protein sequence ID" value="KAJ7360556.1"/>
    <property type="molecule type" value="Genomic_DNA"/>
</dbReference>
<reference evidence="2" key="1">
    <citation type="submission" date="2023-01" db="EMBL/GenBank/DDBJ databases">
        <title>Genome assembly of the deep-sea coral Lophelia pertusa.</title>
        <authorList>
            <person name="Herrera S."/>
            <person name="Cordes E."/>
        </authorList>
    </citation>
    <scope>NUCLEOTIDE SEQUENCE</scope>
    <source>
        <strain evidence="2">USNM1676648</strain>
        <tissue evidence="2">Polyp</tissue>
    </source>
</reference>
<feature type="region of interest" description="Disordered" evidence="1">
    <location>
        <begin position="457"/>
        <end position="557"/>
    </location>
</feature>
<protein>
    <submittedName>
        <fullName evidence="2">Uncharacterized protein</fullName>
    </submittedName>
</protein>
<feature type="compositionally biased region" description="Basic and acidic residues" evidence="1">
    <location>
        <begin position="530"/>
        <end position="551"/>
    </location>
</feature>
<dbReference type="Proteomes" id="UP001163046">
    <property type="component" value="Unassembled WGS sequence"/>
</dbReference>
<feature type="compositionally biased region" description="Basic residues" evidence="1">
    <location>
        <begin position="457"/>
        <end position="471"/>
    </location>
</feature>
<feature type="region of interest" description="Disordered" evidence="1">
    <location>
        <begin position="274"/>
        <end position="344"/>
    </location>
</feature>
<feature type="compositionally biased region" description="Polar residues" evidence="1">
    <location>
        <begin position="302"/>
        <end position="333"/>
    </location>
</feature>
<feature type="region of interest" description="Disordered" evidence="1">
    <location>
        <begin position="184"/>
        <end position="261"/>
    </location>
</feature>
<keyword evidence="3" id="KW-1185">Reference proteome</keyword>
<dbReference type="OrthoDB" id="5968727at2759"/>
<evidence type="ECO:0000313" key="3">
    <source>
        <dbReference type="Proteomes" id="UP001163046"/>
    </source>
</evidence>
<evidence type="ECO:0000313" key="2">
    <source>
        <dbReference type="EMBL" id="KAJ7360556.1"/>
    </source>
</evidence>
<sequence>MSNHLLIRPGVQRKTNNISDRVLPVDLAAAYACYHDNLVEQRKLEQKLHIIDIETKHMKRDFRQQREILERELKKTETDYWNCHRVFSAETLITESDSYRKRFYTGPQPTKAKLPRRTLDRLSQLVRSLQAEEDLETVLRFQRCARYARRSEVPDSVSSLTLTQENSGEFDSWEMQRLTELRSECSTDSIDKLSNNTREKRIRSAPSRVASGKKVLGECNARRHSAYPRQYSPKKLDETSRYSTSQGKESSGNTYCDGRENPSTRLAWVEKENVGDTVDEAINDPPSNARGTEQSRDRDDLVQSSLEHQTPQSSLEQSCDNDLLRTPSQSSGRDTSHQQHLHRESCSGYLQSNETDFVKTDSGNPATSQGYIASSAVEERERGDVNLDQFDSAKGATTPSKGWELIKIAFLDNKMRDDNEIRELTRRRRNDEDAKVAGDKWRGLADNYYNYDNYASKKRMRHRRGDHKAQRRSSEKMSIALPKCSLHGLSSHRKSLTPRDQQKLLQNNRRCSLNEAKDEPGLGNNSAKENPQKVHDDAAKNPEEDNQSKDAQKKRKVSIFKRKCLSEALFSGQEQIESQVRNRVQGFLGTVENADQTIAEETGDEERQ</sequence>
<organism evidence="2 3">
    <name type="scientific">Desmophyllum pertusum</name>
    <dbReference type="NCBI Taxonomy" id="174260"/>
    <lineage>
        <taxon>Eukaryota</taxon>
        <taxon>Metazoa</taxon>
        <taxon>Cnidaria</taxon>
        <taxon>Anthozoa</taxon>
        <taxon>Hexacorallia</taxon>
        <taxon>Scleractinia</taxon>
        <taxon>Caryophylliina</taxon>
        <taxon>Caryophylliidae</taxon>
        <taxon>Desmophyllum</taxon>
    </lineage>
</organism>
<accession>A0A9W9YP58</accession>
<feature type="compositionally biased region" description="Polar residues" evidence="1">
    <location>
        <begin position="241"/>
        <end position="254"/>
    </location>
</feature>
<name>A0A9W9YP58_9CNID</name>